<evidence type="ECO:0000256" key="2">
    <source>
        <dbReference type="SAM" id="SignalP"/>
    </source>
</evidence>
<evidence type="ECO:0000313" key="4">
    <source>
        <dbReference type="Proteomes" id="UP000023152"/>
    </source>
</evidence>
<sequence>MLYGLFLFLFVSVAFNFVKKKREGKPMAPNDCMTESRNSSVIFKCSDDNNGVSQLTFSTPSFVVFFFFYFVLMKIKCKNLFLKKKNKQDCKGPNTSYPHQDYFNCAWKKSCFSEYVTYENPQANDSMCSQSTNTPISSWVYATTCVNDLSCSVKATCKDNTFSLDDLLKKKHQFDLFSPSFCPNKNIYLYKSICMLRCVLGNYSRLQKKPPYLNGTI</sequence>
<feature type="signal peptide" evidence="2">
    <location>
        <begin position="1"/>
        <end position="16"/>
    </location>
</feature>
<evidence type="ECO:0000256" key="1">
    <source>
        <dbReference type="SAM" id="Phobius"/>
    </source>
</evidence>
<keyword evidence="1" id="KW-0812">Transmembrane</keyword>
<organism evidence="3 4">
    <name type="scientific">Reticulomyxa filosa</name>
    <dbReference type="NCBI Taxonomy" id="46433"/>
    <lineage>
        <taxon>Eukaryota</taxon>
        <taxon>Sar</taxon>
        <taxon>Rhizaria</taxon>
        <taxon>Retaria</taxon>
        <taxon>Foraminifera</taxon>
        <taxon>Monothalamids</taxon>
        <taxon>Reticulomyxidae</taxon>
        <taxon>Reticulomyxa</taxon>
    </lineage>
</organism>
<dbReference type="EMBL" id="ASPP01034532">
    <property type="protein sequence ID" value="ETO02944.1"/>
    <property type="molecule type" value="Genomic_DNA"/>
</dbReference>
<comment type="caution">
    <text evidence="3">The sequence shown here is derived from an EMBL/GenBank/DDBJ whole genome shotgun (WGS) entry which is preliminary data.</text>
</comment>
<accession>X6LMY0</accession>
<protein>
    <submittedName>
        <fullName evidence="3">Uncharacterized protein</fullName>
    </submittedName>
</protein>
<evidence type="ECO:0000313" key="3">
    <source>
        <dbReference type="EMBL" id="ETO02944.1"/>
    </source>
</evidence>
<feature type="chain" id="PRO_5004974824" evidence="2">
    <location>
        <begin position="17"/>
        <end position="217"/>
    </location>
</feature>
<keyword evidence="1" id="KW-0472">Membrane</keyword>
<name>X6LMY0_RETFI</name>
<feature type="transmembrane region" description="Helical" evidence="1">
    <location>
        <begin position="57"/>
        <end position="75"/>
    </location>
</feature>
<dbReference type="AlphaFoldDB" id="X6LMY0"/>
<keyword evidence="4" id="KW-1185">Reference proteome</keyword>
<gene>
    <name evidence="3" type="ORF">RFI_34466</name>
</gene>
<dbReference type="Proteomes" id="UP000023152">
    <property type="component" value="Unassembled WGS sequence"/>
</dbReference>
<keyword evidence="1" id="KW-1133">Transmembrane helix</keyword>
<keyword evidence="2" id="KW-0732">Signal</keyword>
<proteinExistence type="predicted"/>
<reference evidence="3 4" key="1">
    <citation type="journal article" date="2013" name="Curr. Biol.">
        <title>The Genome of the Foraminiferan Reticulomyxa filosa.</title>
        <authorList>
            <person name="Glockner G."/>
            <person name="Hulsmann N."/>
            <person name="Schleicher M."/>
            <person name="Noegel A.A."/>
            <person name="Eichinger L."/>
            <person name="Gallinger C."/>
            <person name="Pawlowski J."/>
            <person name="Sierra R."/>
            <person name="Euteneuer U."/>
            <person name="Pillet L."/>
            <person name="Moustafa A."/>
            <person name="Platzer M."/>
            <person name="Groth M."/>
            <person name="Szafranski K."/>
            <person name="Schliwa M."/>
        </authorList>
    </citation>
    <scope>NUCLEOTIDE SEQUENCE [LARGE SCALE GENOMIC DNA]</scope>
</reference>